<dbReference type="Proteomes" id="UP000262969">
    <property type="component" value="Unassembled WGS sequence"/>
</dbReference>
<dbReference type="Pfam" id="PF12802">
    <property type="entry name" value="MarR_2"/>
    <property type="match status" value="1"/>
</dbReference>
<protein>
    <recommendedName>
        <fullName evidence="1">HTH marR-type domain-containing protein</fullName>
    </recommendedName>
</protein>
<name>A0A3D2X382_9FIRM</name>
<dbReference type="SUPFAM" id="SSF46785">
    <property type="entry name" value="Winged helix' DNA-binding domain"/>
    <property type="match status" value="1"/>
</dbReference>
<dbReference type="InterPro" id="IPR039422">
    <property type="entry name" value="MarR/SlyA-like"/>
</dbReference>
<dbReference type="PROSITE" id="PS50995">
    <property type="entry name" value="HTH_MARR_2"/>
    <property type="match status" value="1"/>
</dbReference>
<organism evidence="2 3">
    <name type="scientific">Lachnoclostridium phytofermentans</name>
    <dbReference type="NCBI Taxonomy" id="66219"/>
    <lineage>
        <taxon>Bacteria</taxon>
        <taxon>Bacillati</taxon>
        <taxon>Bacillota</taxon>
        <taxon>Clostridia</taxon>
        <taxon>Lachnospirales</taxon>
        <taxon>Lachnospiraceae</taxon>
    </lineage>
</organism>
<proteinExistence type="predicted"/>
<reference evidence="2 3" key="1">
    <citation type="journal article" date="2018" name="Nat. Biotechnol.">
        <title>A standardized bacterial taxonomy based on genome phylogeny substantially revises the tree of life.</title>
        <authorList>
            <person name="Parks D.H."/>
            <person name="Chuvochina M."/>
            <person name="Waite D.W."/>
            <person name="Rinke C."/>
            <person name="Skarshewski A."/>
            <person name="Chaumeil P.A."/>
            <person name="Hugenholtz P."/>
        </authorList>
    </citation>
    <scope>NUCLEOTIDE SEQUENCE [LARGE SCALE GENOMIC DNA]</scope>
    <source>
        <strain evidence="2">UBA11728</strain>
    </source>
</reference>
<dbReference type="InterPro" id="IPR036390">
    <property type="entry name" value="WH_DNA-bd_sf"/>
</dbReference>
<dbReference type="Gene3D" id="1.10.10.10">
    <property type="entry name" value="Winged helix-like DNA-binding domain superfamily/Winged helix DNA-binding domain"/>
    <property type="match status" value="1"/>
</dbReference>
<dbReference type="SMART" id="SM00347">
    <property type="entry name" value="HTH_MARR"/>
    <property type="match status" value="1"/>
</dbReference>
<dbReference type="InterPro" id="IPR036388">
    <property type="entry name" value="WH-like_DNA-bd_sf"/>
</dbReference>
<dbReference type="PANTHER" id="PTHR33164:SF43">
    <property type="entry name" value="HTH-TYPE TRANSCRIPTIONAL REPRESSOR YETL"/>
    <property type="match status" value="1"/>
</dbReference>
<evidence type="ECO:0000313" key="2">
    <source>
        <dbReference type="EMBL" id="HCL01436.1"/>
    </source>
</evidence>
<comment type="caution">
    <text evidence="2">The sequence shown here is derived from an EMBL/GenBank/DDBJ whole genome shotgun (WGS) entry which is preliminary data.</text>
</comment>
<feature type="domain" description="HTH marR-type" evidence="1">
    <location>
        <begin position="5"/>
        <end position="138"/>
    </location>
</feature>
<dbReference type="GO" id="GO:0003700">
    <property type="term" value="F:DNA-binding transcription factor activity"/>
    <property type="evidence" value="ECO:0007669"/>
    <property type="project" value="InterPro"/>
</dbReference>
<dbReference type="EMBL" id="DPVV01000118">
    <property type="protein sequence ID" value="HCL01436.1"/>
    <property type="molecule type" value="Genomic_DNA"/>
</dbReference>
<dbReference type="GO" id="GO:0006950">
    <property type="term" value="P:response to stress"/>
    <property type="evidence" value="ECO:0007669"/>
    <property type="project" value="TreeGrafter"/>
</dbReference>
<sequence>MQTEPSDLIIMMHHLRSVVSQLRPQSDLTFGEFYAMSMIAESQQDENQKLTPTSLNEQLGTKKPATSRMLTVLEKKGYLQKISDAKDHRIYYLELTALGKQALLREQDVFQKLFLRIGRRMGKDEITQMVESLQKLGNILEDDLEVSSME</sequence>
<evidence type="ECO:0000259" key="1">
    <source>
        <dbReference type="PROSITE" id="PS50995"/>
    </source>
</evidence>
<accession>A0A3D2X382</accession>
<dbReference type="PRINTS" id="PR00598">
    <property type="entry name" value="HTHMARR"/>
</dbReference>
<gene>
    <name evidence="2" type="ORF">DHW61_03320</name>
</gene>
<dbReference type="AlphaFoldDB" id="A0A3D2X382"/>
<evidence type="ECO:0000313" key="3">
    <source>
        <dbReference type="Proteomes" id="UP000262969"/>
    </source>
</evidence>
<dbReference type="PANTHER" id="PTHR33164">
    <property type="entry name" value="TRANSCRIPTIONAL REGULATOR, MARR FAMILY"/>
    <property type="match status" value="1"/>
</dbReference>
<dbReference type="InterPro" id="IPR000835">
    <property type="entry name" value="HTH_MarR-typ"/>
</dbReference>